<evidence type="ECO:0000256" key="3">
    <source>
        <dbReference type="ARBA" id="ARBA00009595"/>
    </source>
</evidence>
<reference evidence="12" key="4">
    <citation type="journal article" date="2015" name="G3 (Bethesda)">
        <title>Genome sequences of three phytopathogenic species of the Magnaporthaceae family of fungi.</title>
        <authorList>
            <person name="Okagaki L.H."/>
            <person name="Nunes C.C."/>
            <person name="Sailsbery J."/>
            <person name="Clay B."/>
            <person name="Brown D."/>
            <person name="John T."/>
            <person name="Oh Y."/>
            <person name="Young N."/>
            <person name="Fitzgerald M."/>
            <person name="Haas B.J."/>
            <person name="Zeng Q."/>
            <person name="Young S."/>
            <person name="Adiconis X."/>
            <person name="Fan L."/>
            <person name="Levin J.Z."/>
            <person name="Mitchell T.K."/>
            <person name="Okubara P.A."/>
            <person name="Farman M.L."/>
            <person name="Kohn L.M."/>
            <person name="Birren B."/>
            <person name="Ma L.-J."/>
            <person name="Dean R.A."/>
        </authorList>
    </citation>
    <scope>NUCLEOTIDE SEQUENCE</scope>
    <source>
        <strain evidence="12">R3-111a-1</strain>
    </source>
</reference>
<dbReference type="PANTHER" id="PTHR42904">
    <property type="entry name" value="NUDIX HYDROLASE, NUDC SUBFAMILY"/>
    <property type="match status" value="1"/>
</dbReference>
<dbReference type="SUPFAM" id="SSF55811">
    <property type="entry name" value="Nudix"/>
    <property type="match status" value="1"/>
</dbReference>
<dbReference type="InterPro" id="IPR050241">
    <property type="entry name" value="NAD-cap_RNA_hydrolase_NudC"/>
</dbReference>
<keyword evidence="6" id="KW-0378">Hydrolase</keyword>
<dbReference type="GO" id="GO:0046872">
    <property type="term" value="F:metal ion binding"/>
    <property type="evidence" value="ECO:0007669"/>
    <property type="project" value="UniProtKB-KW"/>
</dbReference>
<name>J3NL17_GAET3</name>
<accession>J3NL17</accession>
<dbReference type="GO" id="GO:0005829">
    <property type="term" value="C:cytosol"/>
    <property type="evidence" value="ECO:0007669"/>
    <property type="project" value="TreeGrafter"/>
</dbReference>
<reference evidence="12" key="5">
    <citation type="submission" date="2018-04" db="UniProtKB">
        <authorList>
            <consortium name="EnsemblFungi"/>
        </authorList>
    </citation>
    <scope>IDENTIFICATION</scope>
    <source>
        <strain evidence="12">R3-111a-1</strain>
    </source>
</reference>
<evidence type="ECO:0000256" key="8">
    <source>
        <dbReference type="ARBA" id="ARBA00023027"/>
    </source>
</evidence>
<dbReference type="PROSITE" id="PS00893">
    <property type="entry name" value="NUDIX_BOX"/>
    <property type="match status" value="1"/>
</dbReference>
<dbReference type="InterPro" id="IPR020084">
    <property type="entry name" value="NUDIX_hydrolase_CS"/>
</dbReference>
<keyword evidence="13" id="KW-1185">Reference proteome</keyword>
<dbReference type="eggNOG" id="KOG3084">
    <property type="taxonomic scope" value="Eukaryota"/>
</dbReference>
<comment type="similarity">
    <text evidence="3">Belongs to the Nudix hydrolase family. NudC subfamily.</text>
</comment>
<dbReference type="InterPro" id="IPR015376">
    <property type="entry name" value="Znr_NADH_PPase"/>
</dbReference>
<protein>
    <recommendedName>
        <fullName evidence="4">NAD(+) diphosphatase</fullName>
        <ecNumber evidence="4">3.6.1.22</ecNumber>
    </recommendedName>
</protein>
<dbReference type="GO" id="GO:0035529">
    <property type="term" value="F:NADH pyrophosphatase activity"/>
    <property type="evidence" value="ECO:0007669"/>
    <property type="project" value="TreeGrafter"/>
</dbReference>
<dbReference type="Pfam" id="PF00293">
    <property type="entry name" value="NUDIX"/>
    <property type="match status" value="1"/>
</dbReference>
<dbReference type="InterPro" id="IPR000086">
    <property type="entry name" value="NUDIX_hydrolase_dom"/>
</dbReference>
<evidence type="ECO:0000313" key="13">
    <source>
        <dbReference type="Proteomes" id="UP000006039"/>
    </source>
</evidence>
<evidence type="ECO:0000256" key="7">
    <source>
        <dbReference type="ARBA" id="ARBA00022842"/>
    </source>
</evidence>
<keyword evidence="5" id="KW-0479">Metal-binding</keyword>
<gene>
    <name evidence="12" type="primary">20342416</name>
    <name evidence="11" type="ORF">GGTG_01958</name>
</gene>
<keyword evidence="7" id="KW-0460">Magnesium</keyword>
<comment type="cofactor">
    <cofactor evidence="1">
        <name>Mg(2+)</name>
        <dbReference type="ChEBI" id="CHEBI:18420"/>
    </cofactor>
</comment>
<dbReference type="OrthoDB" id="10249612at2759"/>
<comment type="cofactor">
    <cofactor evidence="2">
        <name>Zn(2+)</name>
        <dbReference type="ChEBI" id="CHEBI:29105"/>
    </cofactor>
</comment>
<dbReference type="FunCoup" id="J3NL17">
    <property type="interactions" value="91"/>
</dbReference>
<dbReference type="Gene3D" id="3.90.79.20">
    <property type="match status" value="1"/>
</dbReference>
<dbReference type="VEuPathDB" id="FungiDB:GGTG_01958"/>
<dbReference type="Gene3D" id="3.90.79.10">
    <property type="entry name" value="Nucleoside Triphosphate Pyrophosphohydrolase"/>
    <property type="match status" value="1"/>
</dbReference>
<dbReference type="AlphaFoldDB" id="J3NL17"/>
<dbReference type="EnsemblFungi" id="EJT81984">
    <property type="protein sequence ID" value="EJT81984"/>
    <property type="gene ID" value="GGTG_01958"/>
</dbReference>
<evidence type="ECO:0000256" key="6">
    <source>
        <dbReference type="ARBA" id="ARBA00022801"/>
    </source>
</evidence>
<feature type="domain" description="Nudix hydrolase" evidence="10">
    <location>
        <begin position="250"/>
        <end position="382"/>
    </location>
</feature>
<dbReference type="Proteomes" id="UP000006039">
    <property type="component" value="Unassembled WGS sequence"/>
</dbReference>
<keyword evidence="8" id="KW-0520">NAD</keyword>
<dbReference type="GO" id="GO:0006742">
    <property type="term" value="P:NADP+ catabolic process"/>
    <property type="evidence" value="ECO:0007669"/>
    <property type="project" value="TreeGrafter"/>
</dbReference>
<reference evidence="11" key="3">
    <citation type="submission" date="2010-09" db="EMBL/GenBank/DDBJ databases">
        <title>Annotation of Gaeumannomyces graminis var. tritici R3-111a-1.</title>
        <authorList>
            <consortium name="The Broad Institute Genome Sequencing Platform"/>
            <person name="Ma L.-J."/>
            <person name="Dead R."/>
            <person name="Young S.K."/>
            <person name="Zeng Q."/>
            <person name="Gargeya S."/>
            <person name="Fitzgerald M."/>
            <person name="Haas B."/>
            <person name="Abouelleil A."/>
            <person name="Alvarado L."/>
            <person name="Arachchi H.M."/>
            <person name="Berlin A."/>
            <person name="Brown A."/>
            <person name="Chapman S.B."/>
            <person name="Chen Z."/>
            <person name="Dunbar C."/>
            <person name="Freedman E."/>
            <person name="Gearin G."/>
            <person name="Gellesch M."/>
            <person name="Goldberg J."/>
            <person name="Griggs A."/>
            <person name="Gujja S."/>
            <person name="Heiman D."/>
            <person name="Howarth C."/>
            <person name="Larson L."/>
            <person name="Lui A."/>
            <person name="MacDonald P.J.P."/>
            <person name="Mehta T."/>
            <person name="Montmayeur A."/>
            <person name="Murphy C."/>
            <person name="Neiman D."/>
            <person name="Pearson M."/>
            <person name="Priest M."/>
            <person name="Roberts A."/>
            <person name="Saif S."/>
            <person name="Shea T."/>
            <person name="Shenoy N."/>
            <person name="Sisk P."/>
            <person name="Stolte C."/>
            <person name="Sykes S."/>
            <person name="Yandava C."/>
            <person name="Wortman J."/>
            <person name="Nusbaum C."/>
            <person name="Birren B."/>
        </authorList>
    </citation>
    <scope>NUCLEOTIDE SEQUENCE</scope>
    <source>
        <strain evidence="11">R3-111a-1</strain>
    </source>
</reference>
<organism evidence="11">
    <name type="scientific">Gaeumannomyces tritici (strain R3-111a-1)</name>
    <name type="common">Wheat and barley take-all root rot fungus</name>
    <name type="synonym">Gaeumannomyces graminis var. tritici</name>
    <dbReference type="NCBI Taxonomy" id="644352"/>
    <lineage>
        <taxon>Eukaryota</taxon>
        <taxon>Fungi</taxon>
        <taxon>Dikarya</taxon>
        <taxon>Ascomycota</taxon>
        <taxon>Pezizomycotina</taxon>
        <taxon>Sordariomycetes</taxon>
        <taxon>Sordariomycetidae</taxon>
        <taxon>Magnaporthales</taxon>
        <taxon>Magnaporthaceae</taxon>
        <taxon>Gaeumannomyces</taxon>
    </lineage>
</organism>
<evidence type="ECO:0000313" key="11">
    <source>
        <dbReference type="EMBL" id="EJT81984.1"/>
    </source>
</evidence>
<dbReference type="GeneID" id="20342416"/>
<dbReference type="RefSeq" id="XP_009217993.1">
    <property type="nucleotide sequence ID" value="XM_009219729.1"/>
</dbReference>
<dbReference type="FunFam" id="3.90.79.10:FF:000042">
    <property type="entry name" value="Probable NADH pyrophosphatase"/>
    <property type="match status" value="1"/>
</dbReference>
<proteinExistence type="inferred from homology"/>
<dbReference type="CDD" id="cd03429">
    <property type="entry name" value="NUDIX_NADH_pyrophosphatase_Nudt13"/>
    <property type="match status" value="1"/>
</dbReference>
<dbReference type="PANTHER" id="PTHR42904:SF6">
    <property type="entry name" value="NAD-CAPPED RNA HYDROLASE NUDT12"/>
    <property type="match status" value="1"/>
</dbReference>
<dbReference type="Pfam" id="PF09297">
    <property type="entry name" value="Zn_ribbon_NUD"/>
    <property type="match status" value="1"/>
</dbReference>
<dbReference type="STRING" id="644352.J3NL17"/>
<evidence type="ECO:0000256" key="2">
    <source>
        <dbReference type="ARBA" id="ARBA00001947"/>
    </source>
</evidence>
<dbReference type="HOGENOM" id="CLU_037162_0_2_1"/>
<dbReference type="InterPro" id="IPR015797">
    <property type="entry name" value="NUDIX_hydrolase-like_dom_sf"/>
</dbReference>
<evidence type="ECO:0000256" key="1">
    <source>
        <dbReference type="ARBA" id="ARBA00001946"/>
    </source>
</evidence>
<comment type="catalytic activity">
    <reaction evidence="9">
        <text>a 5'-end NAD(+)-phospho-ribonucleoside in mRNA + H2O = a 5'-end phospho-adenosine-phospho-ribonucleoside in mRNA + beta-nicotinamide D-ribonucleotide + 2 H(+)</text>
        <dbReference type="Rhea" id="RHEA:60876"/>
        <dbReference type="Rhea" id="RHEA-COMP:15698"/>
        <dbReference type="Rhea" id="RHEA-COMP:15719"/>
        <dbReference type="ChEBI" id="CHEBI:14649"/>
        <dbReference type="ChEBI" id="CHEBI:15377"/>
        <dbReference type="ChEBI" id="CHEBI:15378"/>
        <dbReference type="ChEBI" id="CHEBI:144029"/>
        <dbReference type="ChEBI" id="CHEBI:144051"/>
    </reaction>
    <physiologicalReaction direction="left-to-right" evidence="9">
        <dbReference type="Rhea" id="RHEA:60877"/>
    </physiologicalReaction>
</comment>
<dbReference type="EC" id="3.6.1.22" evidence="4"/>
<dbReference type="PROSITE" id="PS51462">
    <property type="entry name" value="NUDIX"/>
    <property type="match status" value="1"/>
</dbReference>
<reference evidence="13" key="1">
    <citation type="submission" date="2010-07" db="EMBL/GenBank/DDBJ databases">
        <title>The genome sequence of Gaeumannomyces graminis var. tritici strain R3-111a-1.</title>
        <authorList>
            <consortium name="The Broad Institute Genome Sequencing Platform"/>
            <person name="Ma L.-J."/>
            <person name="Dead R."/>
            <person name="Young S."/>
            <person name="Zeng Q."/>
            <person name="Koehrsen M."/>
            <person name="Alvarado L."/>
            <person name="Berlin A."/>
            <person name="Chapman S.B."/>
            <person name="Chen Z."/>
            <person name="Freedman E."/>
            <person name="Gellesch M."/>
            <person name="Goldberg J."/>
            <person name="Griggs A."/>
            <person name="Gujja S."/>
            <person name="Heilman E.R."/>
            <person name="Heiman D."/>
            <person name="Hepburn T."/>
            <person name="Howarth C."/>
            <person name="Jen D."/>
            <person name="Larson L."/>
            <person name="Mehta T."/>
            <person name="Neiman D."/>
            <person name="Pearson M."/>
            <person name="Roberts A."/>
            <person name="Saif S."/>
            <person name="Shea T."/>
            <person name="Shenoy N."/>
            <person name="Sisk P."/>
            <person name="Stolte C."/>
            <person name="Sykes S."/>
            <person name="Walk T."/>
            <person name="White J."/>
            <person name="Yandava C."/>
            <person name="Haas B."/>
            <person name="Nusbaum C."/>
            <person name="Birren B."/>
        </authorList>
    </citation>
    <scope>NUCLEOTIDE SEQUENCE [LARGE SCALE GENOMIC DNA]</scope>
    <source>
        <strain evidence="13">R3-111a-1</strain>
    </source>
</reference>
<dbReference type="EMBL" id="GL385395">
    <property type="protein sequence ID" value="EJT81984.1"/>
    <property type="molecule type" value="Genomic_DNA"/>
</dbReference>
<dbReference type="InterPro" id="IPR049734">
    <property type="entry name" value="NudC-like_C"/>
</dbReference>
<evidence type="ECO:0000256" key="4">
    <source>
        <dbReference type="ARBA" id="ARBA00012381"/>
    </source>
</evidence>
<reference evidence="11" key="2">
    <citation type="submission" date="2010-07" db="EMBL/GenBank/DDBJ databases">
        <authorList>
            <consortium name="The Broad Institute Genome Sequencing Platform"/>
            <consortium name="Broad Institute Genome Sequencing Center for Infectious Disease"/>
            <person name="Ma L.-J."/>
            <person name="Dead R."/>
            <person name="Young S."/>
            <person name="Zeng Q."/>
            <person name="Koehrsen M."/>
            <person name="Alvarado L."/>
            <person name="Berlin A."/>
            <person name="Chapman S.B."/>
            <person name="Chen Z."/>
            <person name="Freedman E."/>
            <person name="Gellesch M."/>
            <person name="Goldberg J."/>
            <person name="Griggs A."/>
            <person name="Gujja S."/>
            <person name="Heilman E.R."/>
            <person name="Heiman D."/>
            <person name="Hepburn T."/>
            <person name="Howarth C."/>
            <person name="Jen D."/>
            <person name="Larson L."/>
            <person name="Mehta T."/>
            <person name="Neiman D."/>
            <person name="Pearson M."/>
            <person name="Roberts A."/>
            <person name="Saif S."/>
            <person name="Shea T."/>
            <person name="Shenoy N."/>
            <person name="Sisk P."/>
            <person name="Stolte C."/>
            <person name="Sykes S."/>
            <person name="Walk T."/>
            <person name="White J."/>
            <person name="Yandava C."/>
            <person name="Haas B."/>
            <person name="Nusbaum C."/>
            <person name="Birren B."/>
        </authorList>
    </citation>
    <scope>NUCLEOTIDE SEQUENCE</scope>
    <source>
        <strain evidence="11">R3-111a-1</strain>
    </source>
</reference>
<evidence type="ECO:0000256" key="5">
    <source>
        <dbReference type="ARBA" id="ARBA00022723"/>
    </source>
</evidence>
<sequence length="413" mass="45039">MGENTPTPASLLPEPLRGDASMLSKKFGPEVVNYFAGNPLNRVSFLRGDRDFLRAAFAHPSTVFLPLDSLAPLTTADKKLAWVKREDVECVTGAAPFGKTEDEMIRDYNSEEKHPIIILLGMDDKQRLVPRSSSAELFQHNEYKGTPYFAVDITADRALVEKLQARDGLLFHKDQRSIGLGPGEAAIYGAARALMAWNDRNPFCAQCGQATLPVHAGAKRACPPTDLAGGTPTDRRPCATRGVVSNVSFPRTDPTVIVAVVDSAGRRALLGRNKRWPPHWYSTLAGFLEPGESIEEAVRREVWEESGVTVGRVVLHSSQPWPFPASLMIGAIAQALPGDGERIFLGNDPELEDAKWVPIEDVRRALEFGVSNLGQPPPDGYKEGGLRLPPDTAIANRLLTAVVEGYNGTFPKI</sequence>
<evidence type="ECO:0000259" key="10">
    <source>
        <dbReference type="PROSITE" id="PS51462"/>
    </source>
</evidence>
<evidence type="ECO:0000256" key="9">
    <source>
        <dbReference type="ARBA" id="ARBA00023679"/>
    </source>
</evidence>
<dbReference type="GO" id="GO:0019677">
    <property type="term" value="P:NAD+ catabolic process"/>
    <property type="evidence" value="ECO:0007669"/>
    <property type="project" value="TreeGrafter"/>
</dbReference>
<dbReference type="GO" id="GO:0005777">
    <property type="term" value="C:peroxisome"/>
    <property type="evidence" value="ECO:0007669"/>
    <property type="project" value="TreeGrafter"/>
</dbReference>
<evidence type="ECO:0000313" key="12">
    <source>
        <dbReference type="EnsemblFungi" id="EJT81984"/>
    </source>
</evidence>